<dbReference type="Proteomes" id="UP001221142">
    <property type="component" value="Unassembled WGS sequence"/>
</dbReference>
<keyword evidence="2" id="KW-1185">Reference proteome</keyword>
<protein>
    <submittedName>
        <fullName evidence="1">Uncharacterized protein</fullName>
    </submittedName>
</protein>
<gene>
    <name evidence="1" type="ORF">FB45DRAFT_1070381</name>
</gene>
<dbReference type="AlphaFoldDB" id="A0AAD7F950"/>
<proteinExistence type="predicted"/>
<organism evidence="1 2">
    <name type="scientific">Roridomyces roridus</name>
    <dbReference type="NCBI Taxonomy" id="1738132"/>
    <lineage>
        <taxon>Eukaryota</taxon>
        <taxon>Fungi</taxon>
        <taxon>Dikarya</taxon>
        <taxon>Basidiomycota</taxon>
        <taxon>Agaricomycotina</taxon>
        <taxon>Agaricomycetes</taxon>
        <taxon>Agaricomycetidae</taxon>
        <taxon>Agaricales</taxon>
        <taxon>Marasmiineae</taxon>
        <taxon>Mycenaceae</taxon>
        <taxon>Roridomyces</taxon>
    </lineage>
</organism>
<name>A0AAD7F950_9AGAR</name>
<reference evidence="1" key="1">
    <citation type="submission" date="2023-03" db="EMBL/GenBank/DDBJ databases">
        <title>Massive genome expansion in bonnet fungi (Mycena s.s.) driven by repeated elements and novel gene families across ecological guilds.</title>
        <authorList>
            <consortium name="Lawrence Berkeley National Laboratory"/>
            <person name="Harder C.B."/>
            <person name="Miyauchi S."/>
            <person name="Viragh M."/>
            <person name="Kuo A."/>
            <person name="Thoen E."/>
            <person name="Andreopoulos B."/>
            <person name="Lu D."/>
            <person name="Skrede I."/>
            <person name="Drula E."/>
            <person name="Henrissat B."/>
            <person name="Morin E."/>
            <person name="Kohler A."/>
            <person name="Barry K."/>
            <person name="LaButti K."/>
            <person name="Morin E."/>
            <person name="Salamov A."/>
            <person name="Lipzen A."/>
            <person name="Mereny Z."/>
            <person name="Hegedus B."/>
            <person name="Baldrian P."/>
            <person name="Stursova M."/>
            <person name="Weitz H."/>
            <person name="Taylor A."/>
            <person name="Grigoriev I.V."/>
            <person name="Nagy L.G."/>
            <person name="Martin F."/>
            <person name="Kauserud H."/>
        </authorList>
    </citation>
    <scope>NUCLEOTIDE SEQUENCE</scope>
    <source>
        <strain evidence="1">9284</strain>
    </source>
</reference>
<sequence length="225" mass="26278">MSLANAQTAVDPRLPPELEQIIFQVQHLRYRVLLLLRDPDAPHGVRGYPHNDDSELSRLRSLPHSTWRDSVRHLCIDLYSPEPVDFLLFTCSSVENLWVVSQNLPLISALPLKRLHTLLDHLFFPRPIDFTNVLFSRLTHLEIFDRHLRAEPSIWSSLKSLWHLTHLAFHDADLLFIFADLLCICSSWRVLVLISRTAQPPPYVPRELAEEPRFVWMVRTQDIED</sequence>
<evidence type="ECO:0000313" key="1">
    <source>
        <dbReference type="EMBL" id="KAJ7604474.1"/>
    </source>
</evidence>
<comment type="caution">
    <text evidence="1">The sequence shown here is derived from an EMBL/GenBank/DDBJ whole genome shotgun (WGS) entry which is preliminary data.</text>
</comment>
<dbReference type="EMBL" id="JARKIF010000104">
    <property type="protein sequence ID" value="KAJ7604474.1"/>
    <property type="molecule type" value="Genomic_DNA"/>
</dbReference>
<evidence type="ECO:0000313" key="2">
    <source>
        <dbReference type="Proteomes" id="UP001221142"/>
    </source>
</evidence>
<accession>A0AAD7F950</accession>